<dbReference type="EMBL" id="MU276041">
    <property type="protein sequence ID" value="KAI0042911.1"/>
    <property type="molecule type" value="Genomic_DNA"/>
</dbReference>
<comment type="caution">
    <text evidence="1">The sequence shown here is derived from an EMBL/GenBank/DDBJ whole genome shotgun (WGS) entry which is preliminary data.</text>
</comment>
<name>A0ACB8RFG8_9AGAM</name>
<dbReference type="Proteomes" id="UP000814033">
    <property type="component" value="Unassembled WGS sequence"/>
</dbReference>
<keyword evidence="2" id="KW-1185">Reference proteome</keyword>
<proteinExistence type="predicted"/>
<reference evidence="1" key="1">
    <citation type="submission" date="2021-02" db="EMBL/GenBank/DDBJ databases">
        <authorList>
            <consortium name="DOE Joint Genome Institute"/>
            <person name="Ahrendt S."/>
            <person name="Looney B.P."/>
            <person name="Miyauchi S."/>
            <person name="Morin E."/>
            <person name="Drula E."/>
            <person name="Courty P.E."/>
            <person name="Chicoki N."/>
            <person name="Fauchery L."/>
            <person name="Kohler A."/>
            <person name="Kuo A."/>
            <person name="Labutti K."/>
            <person name="Pangilinan J."/>
            <person name="Lipzen A."/>
            <person name="Riley R."/>
            <person name="Andreopoulos W."/>
            <person name="He G."/>
            <person name="Johnson J."/>
            <person name="Barry K.W."/>
            <person name="Grigoriev I.V."/>
            <person name="Nagy L."/>
            <person name="Hibbett D."/>
            <person name="Henrissat B."/>
            <person name="Matheny P.B."/>
            <person name="Labbe J."/>
            <person name="Martin F."/>
        </authorList>
    </citation>
    <scope>NUCLEOTIDE SEQUENCE</scope>
    <source>
        <strain evidence="1">FP105234-sp</strain>
    </source>
</reference>
<reference evidence="1" key="2">
    <citation type="journal article" date="2022" name="New Phytol.">
        <title>Evolutionary transition to the ectomycorrhizal habit in the genomes of a hyperdiverse lineage of mushroom-forming fungi.</title>
        <authorList>
            <person name="Looney B."/>
            <person name="Miyauchi S."/>
            <person name="Morin E."/>
            <person name="Drula E."/>
            <person name="Courty P.E."/>
            <person name="Kohler A."/>
            <person name="Kuo A."/>
            <person name="LaButti K."/>
            <person name="Pangilinan J."/>
            <person name="Lipzen A."/>
            <person name="Riley R."/>
            <person name="Andreopoulos W."/>
            <person name="He G."/>
            <person name="Johnson J."/>
            <person name="Nolan M."/>
            <person name="Tritt A."/>
            <person name="Barry K.W."/>
            <person name="Grigoriev I.V."/>
            <person name="Nagy L.G."/>
            <person name="Hibbett D."/>
            <person name="Henrissat B."/>
            <person name="Matheny P.B."/>
            <person name="Labbe J."/>
            <person name="Martin F.M."/>
        </authorList>
    </citation>
    <scope>NUCLEOTIDE SEQUENCE</scope>
    <source>
        <strain evidence="1">FP105234-sp</strain>
    </source>
</reference>
<evidence type="ECO:0000313" key="2">
    <source>
        <dbReference type="Proteomes" id="UP000814033"/>
    </source>
</evidence>
<accession>A0ACB8RFG8</accession>
<organism evidence="1 2">
    <name type="scientific">Auriscalpium vulgare</name>
    <dbReference type="NCBI Taxonomy" id="40419"/>
    <lineage>
        <taxon>Eukaryota</taxon>
        <taxon>Fungi</taxon>
        <taxon>Dikarya</taxon>
        <taxon>Basidiomycota</taxon>
        <taxon>Agaricomycotina</taxon>
        <taxon>Agaricomycetes</taxon>
        <taxon>Russulales</taxon>
        <taxon>Auriscalpiaceae</taxon>
        <taxon>Auriscalpium</taxon>
    </lineage>
</organism>
<protein>
    <submittedName>
        <fullName evidence="1">Uncharacterized protein</fullName>
    </submittedName>
</protein>
<evidence type="ECO:0000313" key="1">
    <source>
        <dbReference type="EMBL" id="KAI0042911.1"/>
    </source>
</evidence>
<gene>
    <name evidence="1" type="ORF">FA95DRAFT_1609799</name>
</gene>
<sequence>MSDVPPHSSHGPPNPPTPSELQLPRSGKSRRFAFYTVAHGSQVGVFQEWLIAAGLVSGYPNAQFRGFHTFEEAANAYLTAMAAHPHPNPEHPMSLVMRVDAPVTSPQATPAPTAAPQATPAPTAAPQATPAPTAAPQATPAPTAAPQVTPAPPAAPQAALASNVLPPTSLQPTIAAPTTLTPTPGPVVKTYSQSDLDELSAVMHSLNVNDMLDFLSGRRRVPGSNPSSSDDALVMSVSLAKNPRPSPGEDPWRVLIRTNLSDAAQSYPCPDNDNDNDANVDPYDDVAAFSTAPPSPAAPAPPELPHAAPAESSDDDSAISVVSTSPSSPSLSSLTTSTAPGATASGNQAHDTEALDTPVPRATRCPCANCRRRRLFEAMPSDSHSATRPSSPELHKTRPLPSRARQASEVACEVLDNGDEWYAIARGRLCGVFRGPLQNLRALLVGYEGAYFQGFQSREAAFAWFLSYAAAQRTLGRRKVSKAQMRDRKRSNRAESNGEGVPVSSLQSTYVDTLAYRSHERDPERTAIMMLEEEDVVAECERLKNTWRTRYEDNWSDEAGWSDVDEDDWRAKYVEDVNLLLNKQLARATDSLTHPCDVPLAQYRAMHTHRRIIAGLHQESELHSQGRDAVIAAGRARAFILSGCRIKKRAFYKIYGF</sequence>